<dbReference type="Gene3D" id="3.30.230.10">
    <property type="match status" value="1"/>
</dbReference>
<evidence type="ECO:0000313" key="11">
    <source>
        <dbReference type="Proteomes" id="UP000023152"/>
    </source>
</evidence>
<keyword evidence="4" id="KW-0548">Nucleotidyltransferase</keyword>
<comment type="caution">
    <text evidence="10">The sequence shown here is derived from an EMBL/GenBank/DDBJ whole genome shotgun (WGS) entry which is preliminary data.</text>
</comment>
<dbReference type="InterPro" id="IPR006204">
    <property type="entry name" value="GHMP_kinase_N_dom"/>
</dbReference>
<dbReference type="GO" id="GO:0006011">
    <property type="term" value="P:UDP-alpha-D-glucose metabolic process"/>
    <property type="evidence" value="ECO:0007669"/>
    <property type="project" value="InterPro"/>
</dbReference>
<dbReference type="InterPro" id="IPR036554">
    <property type="entry name" value="GHMP_kinase_C_sf"/>
</dbReference>
<comment type="catalytic activity">
    <reaction evidence="7">
        <text>alpha-D-glucose 1-phosphate + UTP + H(+) = UDP-alpha-D-glucose + diphosphate</text>
        <dbReference type="Rhea" id="RHEA:19889"/>
        <dbReference type="ChEBI" id="CHEBI:15378"/>
        <dbReference type="ChEBI" id="CHEBI:33019"/>
        <dbReference type="ChEBI" id="CHEBI:46398"/>
        <dbReference type="ChEBI" id="CHEBI:58601"/>
        <dbReference type="ChEBI" id="CHEBI:58885"/>
        <dbReference type="EC" id="2.7.7.9"/>
    </reaction>
</comment>
<dbReference type="EC" id="2.7.7.9" evidence="2"/>
<evidence type="ECO:0000259" key="8">
    <source>
        <dbReference type="Pfam" id="PF00288"/>
    </source>
</evidence>
<reference evidence="10 11" key="1">
    <citation type="journal article" date="2013" name="Curr. Biol.">
        <title>The Genome of the Foraminiferan Reticulomyxa filosa.</title>
        <authorList>
            <person name="Glockner G."/>
            <person name="Hulsmann N."/>
            <person name="Schleicher M."/>
            <person name="Noegel A.A."/>
            <person name="Eichinger L."/>
            <person name="Gallinger C."/>
            <person name="Pawlowski J."/>
            <person name="Sierra R."/>
            <person name="Euteneuer U."/>
            <person name="Pillet L."/>
            <person name="Moustafa A."/>
            <person name="Platzer M."/>
            <person name="Groth M."/>
            <person name="Szafranski K."/>
            <person name="Schliwa M."/>
        </authorList>
    </citation>
    <scope>NUCLEOTIDE SEQUENCE [LARGE SCALE GENOMIC DNA]</scope>
</reference>
<keyword evidence="5" id="KW-0547">Nucleotide-binding</keyword>
<proteinExistence type="inferred from homology"/>
<organism evidence="10 11">
    <name type="scientific">Reticulomyxa filosa</name>
    <dbReference type="NCBI Taxonomy" id="46433"/>
    <lineage>
        <taxon>Eukaryota</taxon>
        <taxon>Sar</taxon>
        <taxon>Rhizaria</taxon>
        <taxon>Retaria</taxon>
        <taxon>Foraminifera</taxon>
        <taxon>Monothalamids</taxon>
        <taxon>Reticulomyxidae</taxon>
        <taxon>Reticulomyxa</taxon>
    </lineage>
</organism>
<dbReference type="SUPFAM" id="SSF54211">
    <property type="entry name" value="Ribosomal protein S5 domain 2-like"/>
    <property type="match status" value="1"/>
</dbReference>
<dbReference type="OMA" id="RGEMEYA"/>
<sequence>MKLLICQLLQKLYVVFQKEGKCKANTPHCNLDEKKEALTGLEESFIKPKVPSLKLFVPGRACLFGEHSDWAGSYRKINHNINPGQCIVCGTNQGLYAKVQPHPTKLIMTSVDNKNKRLGPFEVDMNCDTLRKLATEGDVFSYVAGVAYQILSRHKVGGLIIDNYHTTLPLQKGLSSSAAVCVLVARAFNKVYDLKLTIEGEMDYAFMGERTTPSQCGRMDQCCAFGMQPVLMQFDGDYAKCKSLNVQKPIHLVIVDLGKSKNTHRILSDLNACFGNVSKDDSNYEVAIGVQKLLGEINLNITNRAIESIEKGEVEKVGALMTEAQQEFDYYAIPACPSELSSPYLHKLLKDEKIAAHIFGGKGVGSQGDGSAQFICKSVEDQEKVVKIIENEWKMECVQLTIGSNRTVKKAVIPAASYASDLFPASKAVSTALWPIVDSIDGLAKPAILILVEEAVSAGIEEVFIIVSQHELSSFEQLFHAHIPIEQYHKLSPQLQKYSQRIIELGRHVTFIVQQHLEGLGHAVFQAKKFIESGPFLLMLGDHLYRSKLKDKSCVQQLLEEYKGVNLIGLHETNPTNVHHYGTVAGTWNRNTDHNREQKSSLFKRLHITEIVEKPSLEYAKKHLKVDNVSNDNFLTAFGLYILDGGRLLEIIGDDIECNRRKNGRFQLTTALETLRIEQDLQGYMIDGVRFDIGASPQSYVQTLSDFSSPHLSTESKS</sequence>
<evidence type="ECO:0000256" key="4">
    <source>
        <dbReference type="ARBA" id="ARBA00022695"/>
    </source>
</evidence>
<dbReference type="InterPro" id="IPR020568">
    <property type="entry name" value="Ribosomal_Su5_D2-typ_SF"/>
</dbReference>
<dbReference type="PANTHER" id="PTHR43197:SF1">
    <property type="entry name" value="UTP--GLUCOSE-1-PHOSPHATE URIDYLYLTRANSFERASE"/>
    <property type="match status" value="1"/>
</dbReference>
<name>X6MNA2_RETFI</name>
<dbReference type="InterPro" id="IPR014721">
    <property type="entry name" value="Ribsml_uS5_D2-typ_fold_subgr"/>
</dbReference>
<keyword evidence="6" id="KW-0067">ATP-binding</keyword>
<dbReference type="InterPro" id="IPR005771">
    <property type="entry name" value="GalU_uridylyltTrfase_bac/arc"/>
</dbReference>
<dbReference type="AlphaFoldDB" id="X6MNA2"/>
<dbReference type="Gene3D" id="3.90.550.10">
    <property type="entry name" value="Spore Coat Polysaccharide Biosynthesis Protein SpsA, Chain A"/>
    <property type="match status" value="1"/>
</dbReference>
<dbReference type="GO" id="GO:0003983">
    <property type="term" value="F:UTP:glucose-1-phosphate uridylyltransferase activity"/>
    <property type="evidence" value="ECO:0007669"/>
    <property type="project" value="UniProtKB-EC"/>
</dbReference>
<accession>X6MNA2</accession>
<evidence type="ECO:0000313" key="10">
    <source>
        <dbReference type="EMBL" id="ETO14585.1"/>
    </source>
</evidence>
<dbReference type="PRINTS" id="PR00959">
    <property type="entry name" value="MEVGALKINASE"/>
</dbReference>
<evidence type="ECO:0000256" key="7">
    <source>
        <dbReference type="ARBA" id="ARBA00048128"/>
    </source>
</evidence>
<evidence type="ECO:0000256" key="3">
    <source>
        <dbReference type="ARBA" id="ARBA00022679"/>
    </source>
</evidence>
<evidence type="ECO:0000256" key="2">
    <source>
        <dbReference type="ARBA" id="ARBA00012415"/>
    </source>
</evidence>
<dbReference type="EMBL" id="ASPP01019942">
    <property type="protein sequence ID" value="ETO14585.1"/>
    <property type="molecule type" value="Genomic_DNA"/>
</dbReference>
<comment type="similarity">
    <text evidence="1">Belongs to the UDPGP type 2 family.</text>
</comment>
<dbReference type="Gene3D" id="3.30.70.890">
    <property type="entry name" value="GHMP kinase, C-terminal domain"/>
    <property type="match status" value="1"/>
</dbReference>
<evidence type="ECO:0000256" key="1">
    <source>
        <dbReference type="ARBA" id="ARBA00006890"/>
    </source>
</evidence>
<dbReference type="SUPFAM" id="SSF55060">
    <property type="entry name" value="GHMP Kinase, C-terminal domain"/>
    <property type="match status" value="1"/>
</dbReference>
<evidence type="ECO:0000256" key="5">
    <source>
        <dbReference type="ARBA" id="ARBA00022741"/>
    </source>
</evidence>
<gene>
    <name evidence="10" type="ORF">RFI_22781</name>
</gene>
<dbReference type="Pfam" id="PF00483">
    <property type="entry name" value="NTP_transferase"/>
    <property type="match status" value="1"/>
</dbReference>
<feature type="domain" description="GHMP kinase N-terminal" evidence="8">
    <location>
        <begin position="142"/>
        <end position="224"/>
    </location>
</feature>
<protein>
    <recommendedName>
        <fullName evidence="2">UTP--glucose-1-phosphate uridylyltransferase</fullName>
        <ecNumber evidence="2">2.7.7.9</ecNumber>
    </recommendedName>
</protein>
<dbReference type="InterPro" id="IPR029044">
    <property type="entry name" value="Nucleotide-diphossugar_trans"/>
</dbReference>
<dbReference type="PANTHER" id="PTHR43197">
    <property type="entry name" value="UTP--GLUCOSE-1-PHOSPHATE URIDYLYLTRANSFERASE"/>
    <property type="match status" value="1"/>
</dbReference>
<evidence type="ECO:0000256" key="6">
    <source>
        <dbReference type="ARBA" id="ARBA00022840"/>
    </source>
</evidence>
<dbReference type="GO" id="GO:0005524">
    <property type="term" value="F:ATP binding"/>
    <property type="evidence" value="ECO:0007669"/>
    <property type="project" value="UniProtKB-KW"/>
</dbReference>
<dbReference type="SUPFAM" id="SSF53448">
    <property type="entry name" value="Nucleotide-diphospho-sugar transferases"/>
    <property type="match status" value="1"/>
</dbReference>
<keyword evidence="11" id="KW-1185">Reference proteome</keyword>
<dbReference type="Proteomes" id="UP000023152">
    <property type="component" value="Unassembled WGS sequence"/>
</dbReference>
<feature type="domain" description="Nucleotidyl transferase" evidence="9">
    <location>
        <begin position="411"/>
        <end position="694"/>
    </location>
</feature>
<dbReference type="OrthoDB" id="188923at2759"/>
<dbReference type="Pfam" id="PF00288">
    <property type="entry name" value="GHMP_kinases_N"/>
    <property type="match status" value="1"/>
</dbReference>
<dbReference type="InterPro" id="IPR005835">
    <property type="entry name" value="NTP_transferase_dom"/>
</dbReference>
<keyword evidence="3 10" id="KW-0808">Transferase</keyword>
<evidence type="ECO:0000259" key="9">
    <source>
        <dbReference type="Pfam" id="PF00483"/>
    </source>
</evidence>